<evidence type="ECO:0000313" key="2">
    <source>
        <dbReference type="EMBL" id="OLY77684.1"/>
    </source>
</evidence>
<dbReference type="InterPro" id="IPR000477">
    <property type="entry name" value="RT_dom"/>
</dbReference>
<sequence length="124" mass="13857">MVRIGYITTGKSGYLCSMRQGCQASNILFNLFISDIFGGMEGVYVPSLGKKIPGILFADDTVMIANTPESLQRSLNAVSHWADTWEMKINAFKCGILRIGSKINYQFTAQCQNLEILQKYEYLG</sequence>
<feature type="domain" description="Reverse transcriptase" evidence="1">
    <location>
        <begin position="1"/>
        <end position="124"/>
    </location>
</feature>
<accession>A0A1R0GLC1</accession>
<dbReference type="PANTHER" id="PTHR47027:SF20">
    <property type="entry name" value="REVERSE TRANSCRIPTASE-LIKE PROTEIN WITH RNA-DIRECTED DNA POLYMERASE DOMAIN"/>
    <property type="match status" value="1"/>
</dbReference>
<dbReference type="SUPFAM" id="SSF56672">
    <property type="entry name" value="DNA/RNA polymerases"/>
    <property type="match status" value="1"/>
</dbReference>
<dbReference type="Pfam" id="PF00078">
    <property type="entry name" value="RVT_1"/>
    <property type="match status" value="1"/>
</dbReference>
<dbReference type="AlphaFoldDB" id="A0A1R0GLC1"/>
<organism evidence="2 3">
    <name type="scientific">Smittium mucronatum</name>
    <dbReference type="NCBI Taxonomy" id="133383"/>
    <lineage>
        <taxon>Eukaryota</taxon>
        <taxon>Fungi</taxon>
        <taxon>Fungi incertae sedis</taxon>
        <taxon>Zoopagomycota</taxon>
        <taxon>Kickxellomycotina</taxon>
        <taxon>Harpellomycetes</taxon>
        <taxon>Harpellales</taxon>
        <taxon>Legeriomycetaceae</taxon>
        <taxon>Smittium</taxon>
    </lineage>
</organism>
<dbReference type="PROSITE" id="PS50878">
    <property type="entry name" value="RT_POL"/>
    <property type="match status" value="1"/>
</dbReference>
<reference evidence="2 3" key="1">
    <citation type="journal article" date="2016" name="Mol. Biol. Evol.">
        <title>Genome-Wide Survey of Gut Fungi (Harpellales) Reveals the First Horizontally Transferred Ubiquitin Gene from a Mosquito Host.</title>
        <authorList>
            <person name="Wang Y."/>
            <person name="White M.M."/>
            <person name="Kvist S."/>
            <person name="Moncalvo J.M."/>
        </authorList>
    </citation>
    <scope>NUCLEOTIDE SEQUENCE [LARGE SCALE GENOMIC DNA]</scope>
    <source>
        <strain evidence="2 3">ALG-7-W6</strain>
    </source>
</reference>
<comment type="caution">
    <text evidence="2">The sequence shown here is derived from an EMBL/GenBank/DDBJ whole genome shotgun (WGS) entry which is preliminary data.</text>
</comment>
<gene>
    <name evidence="2" type="ORF">AYI68_g8285</name>
</gene>
<dbReference type="InterPro" id="IPR043128">
    <property type="entry name" value="Rev_trsase/Diguanyl_cyclase"/>
</dbReference>
<dbReference type="InterPro" id="IPR043502">
    <property type="entry name" value="DNA/RNA_pol_sf"/>
</dbReference>
<evidence type="ECO:0000313" key="3">
    <source>
        <dbReference type="Proteomes" id="UP000187455"/>
    </source>
</evidence>
<keyword evidence="3" id="KW-1185">Reference proteome</keyword>
<name>A0A1R0GLC1_9FUNG</name>
<dbReference type="Proteomes" id="UP000187455">
    <property type="component" value="Unassembled WGS sequence"/>
</dbReference>
<proteinExistence type="predicted"/>
<dbReference type="EMBL" id="LSSL01007732">
    <property type="protein sequence ID" value="OLY77684.1"/>
    <property type="molecule type" value="Genomic_DNA"/>
</dbReference>
<dbReference type="STRING" id="133383.A0A1R0GLC1"/>
<dbReference type="OrthoDB" id="5534248at2759"/>
<dbReference type="PANTHER" id="PTHR47027">
    <property type="entry name" value="REVERSE TRANSCRIPTASE DOMAIN-CONTAINING PROTEIN"/>
    <property type="match status" value="1"/>
</dbReference>
<evidence type="ECO:0000259" key="1">
    <source>
        <dbReference type="PROSITE" id="PS50878"/>
    </source>
</evidence>
<dbReference type="Gene3D" id="3.30.70.270">
    <property type="match status" value="1"/>
</dbReference>
<protein>
    <recommendedName>
        <fullName evidence="1">Reverse transcriptase domain-containing protein</fullName>
    </recommendedName>
</protein>